<name>A0A1G9QQ12_9FIRM</name>
<dbReference type="RefSeq" id="WP_089761008.1">
    <property type="nucleotide sequence ID" value="NZ_FNGO01000017.1"/>
</dbReference>
<dbReference type="Pfam" id="PF02929">
    <property type="entry name" value="Bgal_small_N"/>
    <property type="match status" value="1"/>
</dbReference>
<keyword evidence="3" id="KW-0378">Hydrolase</keyword>
<reference evidence="6 7" key="1">
    <citation type="submission" date="2016-10" db="EMBL/GenBank/DDBJ databases">
        <authorList>
            <person name="de Groot N.N."/>
        </authorList>
    </citation>
    <scope>NUCLEOTIDE SEQUENCE [LARGE SCALE GENOMIC DNA]</scope>
    <source>
        <strain evidence="6 7">SLAS-1</strain>
    </source>
</reference>
<feature type="domain" description="Beta galactosidase small chain/" evidence="5">
    <location>
        <begin position="65"/>
        <end position="122"/>
    </location>
</feature>
<evidence type="ECO:0000256" key="4">
    <source>
        <dbReference type="ARBA" id="ARBA00023295"/>
    </source>
</evidence>
<proteinExistence type="predicted"/>
<gene>
    <name evidence="6" type="ORF">SAMN04488692_11743</name>
</gene>
<dbReference type="InterPro" id="IPR014718">
    <property type="entry name" value="GH-type_carb-bd"/>
</dbReference>
<evidence type="ECO:0000313" key="6">
    <source>
        <dbReference type="EMBL" id="SDM12375.1"/>
    </source>
</evidence>
<dbReference type="EC" id="3.2.1.23" evidence="2"/>
<dbReference type="SUPFAM" id="SSF74650">
    <property type="entry name" value="Galactose mutarotase-like"/>
    <property type="match status" value="2"/>
</dbReference>
<dbReference type="AlphaFoldDB" id="A0A1G9QQ12"/>
<dbReference type="Proteomes" id="UP000199476">
    <property type="component" value="Unassembled WGS sequence"/>
</dbReference>
<keyword evidence="7" id="KW-1185">Reference proteome</keyword>
<organism evidence="6 7">
    <name type="scientific">Halarsenatibacter silvermanii</name>
    <dbReference type="NCBI Taxonomy" id="321763"/>
    <lineage>
        <taxon>Bacteria</taxon>
        <taxon>Bacillati</taxon>
        <taxon>Bacillota</taxon>
        <taxon>Clostridia</taxon>
        <taxon>Halanaerobiales</taxon>
        <taxon>Halarsenatibacteraceae</taxon>
        <taxon>Halarsenatibacter</taxon>
    </lineage>
</organism>
<accession>A0A1G9QQ12</accession>
<evidence type="ECO:0000256" key="1">
    <source>
        <dbReference type="ARBA" id="ARBA00001412"/>
    </source>
</evidence>
<dbReference type="InterPro" id="IPR050347">
    <property type="entry name" value="Bact_Beta-galactosidase"/>
</dbReference>
<dbReference type="GO" id="GO:0004565">
    <property type="term" value="F:beta-galactosidase activity"/>
    <property type="evidence" value="ECO:0007669"/>
    <property type="project" value="UniProtKB-EC"/>
</dbReference>
<dbReference type="InterPro" id="IPR004199">
    <property type="entry name" value="B-gal_small/dom_5"/>
</dbReference>
<dbReference type="Gene3D" id="2.70.98.10">
    <property type="match status" value="2"/>
</dbReference>
<comment type="catalytic activity">
    <reaction evidence="1">
        <text>Hydrolysis of terminal non-reducing beta-D-galactose residues in beta-D-galactosides.</text>
        <dbReference type="EC" id="3.2.1.23"/>
    </reaction>
</comment>
<dbReference type="STRING" id="321763.SAMN04488692_11743"/>
<protein>
    <recommendedName>
        <fullName evidence="2">beta-galactosidase</fullName>
        <ecNumber evidence="2">3.2.1.23</ecNumber>
    </recommendedName>
</protein>
<evidence type="ECO:0000313" key="7">
    <source>
        <dbReference type="Proteomes" id="UP000199476"/>
    </source>
</evidence>
<keyword evidence="4" id="KW-0326">Glycosidase</keyword>
<sequence length="170" mass="19941">MWSKAGKVLVQRQLQLKDINSEDCQEFKIQIEGKQRKPAGGLPLQSAPPFDVQEKEEELVFENVDRQIGFDRMSGKLRNYSHQGRKLLHSGPRINLWRVPVDNDKSQVTRDYAREWRNQRIHRLQRTEEVHLQLISQERGLGSTSCGPELQDKYELELSEFQFSLRLTPQ</sequence>
<dbReference type="PANTHER" id="PTHR46323">
    <property type="entry name" value="BETA-GALACTOSIDASE"/>
    <property type="match status" value="1"/>
</dbReference>
<dbReference type="InterPro" id="IPR011013">
    <property type="entry name" value="Gal_mutarotase_sf_dom"/>
</dbReference>
<dbReference type="OrthoDB" id="9762066at2"/>
<evidence type="ECO:0000259" key="5">
    <source>
        <dbReference type="Pfam" id="PF02929"/>
    </source>
</evidence>
<dbReference type="PANTHER" id="PTHR46323:SF2">
    <property type="entry name" value="BETA-GALACTOSIDASE"/>
    <property type="match status" value="1"/>
</dbReference>
<dbReference type="GO" id="GO:0009341">
    <property type="term" value="C:beta-galactosidase complex"/>
    <property type="evidence" value="ECO:0007669"/>
    <property type="project" value="InterPro"/>
</dbReference>
<evidence type="ECO:0000256" key="2">
    <source>
        <dbReference type="ARBA" id="ARBA00012756"/>
    </source>
</evidence>
<dbReference type="EMBL" id="FNGO01000017">
    <property type="protein sequence ID" value="SDM12375.1"/>
    <property type="molecule type" value="Genomic_DNA"/>
</dbReference>
<dbReference type="GO" id="GO:0005990">
    <property type="term" value="P:lactose catabolic process"/>
    <property type="evidence" value="ECO:0007669"/>
    <property type="project" value="TreeGrafter"/>
</dbReference>
<dbReference type="GO" id="GO:0030246">
    <property type="term" value="F:carbohydrate binding"/>
    <property type="evidence" value="ECO:0007669"/>
    <property type="project" value="InterPro"/>
</dbReference>
<evidence type="ECO:0000256" key="3">
    <source>
        <dbReference type="ARBA" id="ARBA00022801"/>
    </source>
</evidence>